<accession>A0A7X9E6G7</accession>
<comment type="caution">
    <text evidence="3">The sequence shown here is derived from an EMBL/GenBank/DDBJ whole genome shotgun (WGS) entry which is preliminary data.</text>
</comment>
<dbReference type="Gene3D" id="1.10.260.40">
    <property type="entry name" value="lambda repressor-like DNA-binding domains"/>
    <property type="match status" value="1"/>
</dbReference>
<gene>
    <name evidence="3" type="ORF">GYA37_00995</name>
</gene>
<evidence type="ECO:0000256" key="1">
    <source>
        <dbReference type="ARBA" id="ARBA00023125"/>
    </source>
</evidence>
<reference evidence="3 4" key="1">
    <citation type="journal article" date="2020" name="Biotechnol. Biofuels">
        <title>New insights from the biogas microbiome by comprehensive genome-resolved metagenomics of nearly 1600 species originating from multiple anaerobic digesters.</title>
        <authorList>
            <person name="Campanaro S."/>
            <person name="Treu L."/>
            <person name="Rodriguez-R L.M."/>
            <person name="Kovalovszki A."/>
            <person name="Ziels R.M."/>
            <person name="Maus I."/>
            <person name="Zhu X."/>
            <person name="Kougias P.G."/>
            <person name="Basile A."/>
            <person name="Luo G."/>
            <person name="Schluter A."/>
            <person name="Konstantinidis K.T."/>
            <person name="Angelidaki I."/>
        </authorList>
    </citation>
    <scope>NUCLEOTIDE SEQUENCE [LARGE SCALE GENOMIC DNA]</scope>
    <source>
        <strain evidence="3">AS27yjCOA_202</strain>
    </source>
</reference>
<evidence type="ECO:0000313" key="3">
    <source>
        <dbReference type="EMBL" id="NMB91405.1"/>
    </source>
</evidence>
<dbReference type="Pfam" id="PF01381">
    <property type="entry name" value="HTH_3"/>
    <property type="match status" value="1"/>
</dbReference>
<dbReference type="SMART" id="SM00530">
    <property type="entry name" value="HTH_XRE"/>
    <property type="match status" value="1"/>
</dbReference>
<dbReference type="EMBL" id="JAAZNV010000006">
    <property type="protein sequence ID" value="NMB91405.1"/>
    <property type="molecule type" value="Genomic_DNA"/>
</dbReference>
<dbReference type="Proteomes" id="UP000590542">
    <property type="component" value="Unassembled WGS sequence"/>
</dbReference>
<sequence length="97" mass="11164">MEKNLGKKIKDIREKNNLSQERFGRKIGKSGKTISAYEKGRCTPSLKVLDLISQTYDVSFVHLKDSRGTQLWEKIQGVKNVLEEIESMISHNKDTLR</sequence>
<keyword evidence="1" id="KW-0238">DNA-binding</keyword>
<dbReference type="InterPro" id="IPR010982">
    <property type="entry name" value="Lambda_DNA-bd_dom_sf"/>
</dbReference>
<feature type="domain" description="HTH cro/C1-type" evidence="2">
    <location>
        <begin position="9"/>
        <end position="63"/>
    </location>
</feature>
<dbReference type="AlphaFoldDB" id="A0A7X9E6G7"/>
<protein>
    <submittedName>
        <fullName evidence="3">Helix-turn-helix transcriptional regulator</fullName>
    </submittedName>
</protein>
<name>A0A7X9E6G7_UNCKA</name>
<dbReference type="InterPro" id="IPR001387">
    <property type="entry name" value="Cro/C1-type_HTH"/>
</dbReference>
<dbReference type="PROSITE" id="PS50943">
    <property type="entry name" value="HTH_CROC1"/>
    <property type="match status" value="1"/>
</dbReference>
<organism evidence="3 4">
    <name type="scientific">candidate division WWE3 bacterium</name>
    <dbReference type="NCBI Taxonomy" id="2053526"/>
    <lineage>
        <taxon>Bacteria</taxon>
        <taxon>Katanobacteria</taxon>
    </lineage>
</organism>
<dbReference type="CDD" id="cd00093">
    <property type="entry name" value="HTH_XRE"/>
    <property type="match status" value="1"/>
</dbReference>
<dbReference type="PANTHER" id="PTHR46558">
    <property type="entry name" value="TRACRIPTIONAL REGULATORY PROTEIN-RELATED-RELATED"/>
    <property type="match status" value="1"/>
</dbReference>
<dbReference type="SUPFAM" id="SSF47413">
    <property type="entry name" value="lambda repressor-like DNA-binding domains"/>
    <property type="match status" value="1"/>
</dbReference>
<evidence type="ECO:0000313" key="4">
    <source>
        <dbReference type="Proteomes" id="UP000590542"/>
    </source>
</evidence>
<proteinExistence type="predicted"/>
<dbReference type="PANTHER" id="PTHR46558:SF11">
    <property type="entry name" value="HTH-TYPE TRANSCRIPTIONAL REGULATOR XRE"/>
    <property type="match status" value="1"/>
</dbReference>
<dbReference type="GO" id="GO:0003677">
    <property type="term" value="F:DNA binding"/>
    <property type="evidence" value="ECO:0007669"/>
    <property type="project" value="UniProtKB-KW"/>
</dbReference>
<evidence type="ECO:0000259" key="2">
    <source>
        <dbReference type="PROSITE" id="PS50943"/>
    </source>
</evidence>